<feature type="compositionally biased region" description="Basic and acidic residues" evidence="2">
    <location>
        <begin position="167"/>
        <end position="213"/>
    </location>
</feature>
<keyword evidence="1" id="KW-0343">GTPase activation</keyword>
<keyword evidence="5" id="KW-1185">Reference proteome</keyword>
<dbReference type="SUPFAM" id="SSF48350">
    <property type="entry name" value="GTPase activation domain, GAP"/>
    <property type="match status" value="1"/>
</dbReference>
<dbReference type="STRING" id="1257118.L8GPL1"/>
<evidence type="ECO:0000313" key="5">
    <source>
        <dbReference type="Proteomes" id="UP000011083"/>
    </source>
</evidence>
<dbReference type="PROSITE" id="PS50238">
    <property type="entry name" value="RHOGAP"/>
    <property type="match status" value="1"/>
</dbReference>
<dbReference type="AlphaFoldDB" id="L8GPL1"/>
<dbReference type="InterPro" id="IPR000198">
    <property type="entry name" value="RhoGAP_dom"/>
</dbReference>
<dbReference type="Proteomes" id="UP000011083">
    <property type="component" value="Unassembled WGS sequence"/>
</dbReference>
<evidence type="ECO:0000256" key="1">
    <source>
        <dbReference type="ARBA" id="ARBA00022468"/>
    </source>
</evidence>
<reference evidence="4 5" key="1">
    <citation type="journal article" date="2013" name="Genome Biol.">
        <title>Genome of Acanthamoeba castellanii highlights extensive lateral gene transfer and early evolution of tyrosine kinase signaling.</title>
        <authorList>
            <person name="Clarke M."/>
            <person name="Lohan A.J."/>
            <person name="Liu B."/>
            <person name="Lagkouvardos I."/>
            <person name="Roy S."/>
            <person name="Zafar N."/>
            <person name="Bertelli C."/>
            <person name="Schilde C."/>
            <person name="Kianianmomeni A."/>
            <person name="Burglin T.R."/>
            <person name="Frech C."/>
            <person name="Turcotte B."/>
            <person name="Kopec K.O."/>
            <person name="Synnott J.M."/>
            <person name="Choo C."/>
            <person name="Paponov I."/>
            <person name="Finkler A."/>
            <person name="Soon Heng Tan C."/>
            <person name="Hutchins A.P."/>
            <person name="Weinmeier T."/>
            <person name="Rattei T."/>
            <person name="Chu J.S."/>
            <person name="Gimenez G."/>
            <person name="Irimia M."/>
            <person name="Rigden D.J."/>
            <person name="Fitzpatrick D.A."/>
            <person name="Lorenzo-Morales J."/>
            <person name="Bateman A."/>
            <person name="Chiu C.H."/>
            <person name="Tang P."/>
            <person name="Hegemann P."/>
            <person name="Fromm H."/>
            <person name="Raoult D."/>
            <person name="Greub G."/>
            <person name="Miranda-Saavedra D."/>
            <person name="Chen N."/>
            <person name="Nash P."/>
            <person name="Ginger M.L."/>
            <person name="Horn M."/>
            <person name="Schaap P."/>
            <person name="Caler L."/>
            <person name="Loftus B."/>
        </authorList>
    </citation>
    <scope>NUCLEOTIDE SEQUENCE [LARGE SCALE GENOMIC DNA]</scope>
    <source>
        <strain evidence="4 5">Neff</strain>
    </source>
</reference>
<dbReference type="KEGG" id="acan:ACA1_130620"/>
<dbReference type="EMBL" id="KB008043">
    <property type="protein sequence ID" value="ELR14867.1"/>
    <property type="molecule type" value="Genomic_DNA"/>
</dbReference>
<dbReference type="SMART" id="SM00324">
    <property type="entry name" value="RhoGAP"/>
    <property type="match status" value="1"/>
</dbReference>
<feature type="compositionally biased region" description="Basic and acidic residues" evidence="2">
    <location>
        <begin position="123"/>
        <end position="134"/>
    </location>
</feature>
<feature type="compositionally biased region" description="Basic and acidic residues" evidence="2">
    <location>
        <begin position="29"/>
        <end position="44"/>
    </location>
</feature>
<feature type="compositionally biased region" description="Low complexity" evidence="2">
    <location>
        <begin position="1"/>
        <end position="13"/>
    </location>
</feature>
<dbReference type="PANTHER" id="PTHR45876">
    <property type="entry name" value="FI04035P"/>
    <property type="match status" value="1"/>
</dbReference>
<feature type="region of interest" description="Disordered" evidence="2">
    <location>
        <begin position="1"/>
        <end position="219"/>
    </location>
</feature>
<accession>L8GPL1</accession>
<gene>
    <name evidence="4" type="ORF">ACA1_130620</name>
</gene>
<evidence type="ECO:0000259" key="3">
    <source>
        <dbReference type="PROSITE" id="PS50238"/>
    </source>
</evidence>
<sequence>MMEAAAHSSSARAETTTQWAELTSMLEEMEVRQQRGNDAEKAESQADGEEGGGSMVGPHQLSSWRRKRQAHHFAAPPLAATTRGGATPPRPATIAVDSEPKVEAKTLPTPKTRTRSGDYTLTARERAIREKVEEQQENEDDKQRKRTKKEKKEKKERKKSSNGSSSSKEEREKLVKVRKDSKNLEREEKRKRKEEEKTRKKEEKQKEKEREADVAPGSVVLRYAAARKATKSADDLAGVVQVTTATTTSSAAGKPFSHSSPVALRRARSASSGTDPGQISPASDRENALSRSGTISRVEVRRKPTTGVSTTATQPVGDDPLLVTRLVIAFLIDAFVRFHGNERHGVFRVPGDADEVSRTKERLDRGEFVLTTTDSFVVASVLIAWLAELPEPLIPFAHYDACIEIATRRGLGNRGESSKEEFKLVARLPELNKSVIFDLLDFIKELAKPHTIEKTAMPLSSLAMVFQPVFLRSQDPSALFLNSAYEASFVRQLFSTYLALSD</sequence>
<protein>
    <submittedName>
        <fullName evidence="4">RhoGAP domain containing protein</fullName>
    </submittedName>
</protein>
<dbReference type="PANTHER" id="PTHR45876:SF8">
    <property type="entry name" value="FI04035P"/>
    <property type="match status" value="1"/>
</dbReference>
<dbReference type="InterPro" id="IPR008936">
    <property type="entry name" value="Rho_GTPase_activation_prot"/>
</dbReference>
<evidence type="ECO:0000313" key="4">
    <source>
        <dbReference type="EMBL" id="ELR14867.1"/>
    </source>
</evidence>
<dbReference type="Pfam" id="PF00620">
    <property type="entry name" value="RhoGAP"/>
    <property type="match status" value="1"/>
</dbReference>
<dbReference type="OrthoDB" id="3196451at2759"/>
<proteinExistence type="predicted"/>
<feature type="compositionally biased region" description="Basic residues" evidence="2">
    <location>
        <begin position="144"/>
        <end position="160"/>
    </location>
</feature>
<dbReference type="GO" id="GO:0007165">
    <property type="term" value="P:signal transduction"/>
    <property type="evidence" value="ECO:0007669"/>
    <property type="project" value="InterPro"/>
</dbReference>
<dbReference type="Gene3D" id="1.10.555.10">
    <property type="entry name" value="Rho GTPase activation protein"/>
    <property type="match status" value="1"/>
</dbReference>
<evidence type="ECO:0000256" key="2">
    <source>
        <dbReference type="SAM" id="MobiDB-lite"/>
    </source>
</evidence>
<dbReference type="VEuPathDB" id="AmoebaDB:ACA1_130620"/>
<dbReference type="GO" id="GO:0005737">
    <property type="term" value="C:cytoplasm"/>
    <property type="evidence" value="ECO:0007669"/>
    <property type="project" value="TreeGrafter"/>
</dbReference>
<feature type="compositionally biased region" description="Polar residues" evidence="2">
    <location>
        <begin position="269"/>
        <end position="281"/>
    </location>
</feature>
<name>L8GPL1_ACACF</name>
<dbReference type="RefSeq" id="XP_004336880.1">
    <property type="nucleotide sequence ID" value="XM_004336832.1"/>
</dbReference>
<feature type="domain" description="Rho-GAP" evidence="3">
    <location>
        <begin position="306"/>
        <end position="501"/>
    </location>
</feature>
<dbReference type="GO" id="GO:0005096">
    <property type="term" value="F:GTPase activator activity"/>
    <property type="evidence" value="ECO:0007669"/>
    <property type="project" value="UniProtKB-KW"/>
</dbReference>
<dbReference type="GeneID" id="14915459"/>
<feature type="region of interest" description="Disordered" evidence="2">
    <location>
        <begin position="245"/>
        <end position="296"/>
    </location>
</feature>
<organism evidence="4 5">
    <name type="scientific">Acanthamoeba castellanii (strain ATCC 30010 / Neff)</name>
    <dbReference type="NCBI Taxonomy" id="1257118"/>
    <lineage>
        <taxon>Eukaryota</taxon>
        <taxon>Amoebozoa</taxon>
        <taxon>Discosea</taxon>
        <taxon>Longamoebia</taxon>
        <taxon>Centramoebida</taxon>
        <taxon>Acanthamoebidae</taxon>
        <taxon>Acanthamoeba</taxon>
    </lineage>
</organism>